<proteinExistence type="predicted"/>
<name>A0A0C2SCJ7_AMAMK</name>
<feature type="region of interest" description="Disordered" evidence="1">
    <location>
        <begin position="162"/>
        <end position="181"/>
    </location>
</feature>
<protein>
    <submittedName>
        <fullName evidence="2">Uncharacterized protein</fullName>
    </submittedName>
</protein>
<accession>A0A0C2SCJ7</accession>
<dbReference type="EMBL" id="KN818295">
    <property type="protein sequence ID" value="KIL60655.1"/>
    <property type="molecule type" value="Genomic_DNA"/>
</dbReference>
<evidence type="ECO:0000313" key="3">
    <source>
        <dbReference type="Proteomes" id="UP000054549"/>
    </source>
</evidence>
<evidence type="ECO:0000313" key="2">
    <source>
        <dbReference type="EMBL" id="KIL60655.1"/>
    </source>
</evidence>
<dbReference type="HOGENOM" id="CLU_1204505_0_0_1"/>
<sequence length="230" mass="24967">MVSIPKTPCRRRALAYQTVTSLDSCLAPSTQLGRGRNIEEIVPDSQGLYVSDTEEIVADSQAFYVSDTEDDNSMNNIRVPPLRYDEVEESSPSYSISADFDTVEALLSPDIVVNSSTSGKPDSADSNQSADRSKIKQHNGVSILSTNRSPVNNILCLSPEREDSGLMSRSMTPQAQGPDSPWNCSPETFARRMAPFAVAGPYEWMKPPYMKGTSAGNLADAGPVMSMALF</sequence>
<reference evidence="2 3" key="1">
    <citation type="submission" date="2014-04" db="EMBL/GenBank/DDBJ databases">
        <title>Evolutionary Origins and Diversification of the Mycorrhizal Mutualists.</title>
        <authorList>
            <consortium name="DOE Joint Genome Institute"/>
            <consortium name="Mycorrhizal Genomics Consortium"/>
            <person name="Kohler A."/>
            <person name="Kuo A."/>
            <person name="Nagy L.G."/>
            <person name="Floudas D."/>
            <person name="Copeland A."/>
            <person name="Barry K.W."/>
            <person name="Cichocki N."/>
            <person name="Veneault-Fourrey C."/>
            <person name="LaButti K."/>
            <person name="Lindquist E.A."/>
            <person name="Lipzen A."/>
            <person name="Lundell T."/>
            <person name="Morin E."/>
            <person name="Murat C."/>
            <person name="Riley R."/>
            <person name="Ohm R."/>
            <person name="Sun H."/>
            <person name="Tunlid A."/>
            <person name="Henrissat B."/>
            <person name="Grigoriev I.V."/>
            <person name="Hibbett D.S."/>
            <person name="Martin F."/>
        </authorList>
    </citation>
    <scope>NUCLEOTIDE SEQUENCE [LARGE SCALE GENOMIC DNA]</scope>
    <source>
        <strain evidence="2 3">Koide BX008</strain>
    </source>
</reference>
<feature type="region of interest" description="Disordered" evidence="1">
    <location>
        <begin position="114"/>
        <end position="145"/>
    </location>
</feature>
<dbReference type="AlphaFoldDB" id="A0A0C2SCJ7"/>
<evidence type="ECO:0000256" key="1">
    <source>
        <dbReference type="SAM" id="MobiDB-lite"/>
    </source>
</evidence>
<feature type="compositionally biased region" description="Polar residues" evidence="1">
    <location>
        <begin position="167"/>
        <end position="181"/>
    </location>
</feature>
<organism evidence="2 3">
    <name type="scientific">Amanita muscaria (strain Koide BX008)</name>
    <dbReference type="NCBI Taxonomy" id="946122"/>
    <lineage>
        <taxon>Eukaryota</taxon>
        <taxon>Fungi</taxon>
        <taxon>Dikarya</taxon>
        <taxon>Basidiomycota</taxon>
        <taxon>Agaricomycotina</taxon>
        <taxon>Agaricomycetes</taxon>
        <taxon>Agaricomycetidae</taxon>
        <taxon>Agaricales</taxon>
        <taxon>Pluteineae</taxon>
        <taxon>Amanitaceae</taxon>
        <taxon>Amanita</taxon>
    </lineage>
</organism>
<dbReference type="InParanoid" id="A0A0C2SCJ7"/>
<feature type="compositionally biased region" description="Polar residues" evidence="1">
    <location>
        <begin position="114"/>
        <end position="130"/>
    </location>
</feature>
<keyword evidence="3" id="KW-1185">Reference proteome</keyword>
<dbReference type="Proteomes" id="UP000054549">
    <property type="component" value="Unassembled WGS sequence"/>
</dbReference>
<gene>
    <name evidence="2" type="ORF">M378DRAFT_14009</name>
</gene>